<evidence type="ECO:0000313" key="1">
    <source>
        <dbReference type="EMBL" id="EDU59720.1"/>
    </source>
</evidence>
<reference evidence="2" key="1">
    <citation type="submission" date="2008-04" db="EMBL/GenBank/DDBJ databases">
        <title>Draft genome sequence of Providencia stuartii (ATCC 25827).</title>
        <authorList>
            <person name="Sudarsanam P."/>
            <person name="Ley R."/>
            <person name="Guruge J."/>
            <person name="Turnbaugh P.J."/>
            <person name="Mahowald M."/>
            <person name="Liep D."/>
            <person name="Gordon J."/>
        </authorList>
    </citation>
    <scope>NUCLEOTIDE SEQUENCE [LARGE SCALE GENOMIC DNA]</scope>
    <source>
        <strain evidence="2">ATCC 25827</strain>
    </source>
</reference>
<reference evidence="2" key="2">
    <citation type="submission" date="2008-04" db="EMBL/GenBank/DDBJ databases">
        <title>Draft genome sequence of Providencia stuartii(ATCC 25827).</title>
        <authorList>
            <person name="Sudarsanam P."/>
            <person name="Ley R."/>
            <person name="Guruge J."/>
            <person name="Turnbaugh P.J."/>
            <person name="Mahowald M."/>
            <person name="Liep D."/>
            <person name="Gordon J."/>
        </authorList>
    </citation>
    <scope>NUCLEOTIDE SEQUENCE [LARGE SCALE GENOMIC DNA]</scope>
    <source>
        <strain evidence="2">ATCC 25827</strain>
    </source>
</reference>
<dbReference type="Proteomes" id="UP000004506">
    <property type="component" value="Unassembled WGS sequence"/>
</dbReference>
<sequence>MKEEAYSKYQYFYYVLLPIKNKNSYFILKINTTFFHCEGNKSS</sequence>
<dbReference type="AlphaFoldDB" id="A0AA86YML1"/>
<protein>
    <submittedName>
        <fullName evidence="1">Uncharacterized protein</fullName>
    </submittedName>
</protein>
<comment type="caution">
    <text evidence="1">The sequence shown here is derived from an EMBL/GenBank/DDBJ whole genome shotgun (WGS) entry which is preliminary data.</text>
</comment>
<gene>
    <name evidence="1" type="ORF">PROSTU_02912</name>
</gene>
<reference evidence="1 2" key="3">
    <citation type="submission" date="2008-05" db="EMBL/GenBank/DDBJ databases">
        <authorList>
            <person name="Fulton L."/>
            <person name="Clifton S."/>
            <person name="Fulton B."/>
            <person name="Xu J."/>
            <person name="Minx P."/>
            <person name="Pepin K.H."/>
            <person name="Johnson M."/>
            <person name="Thiruvilangam P."/>
            <person name="Bhonagiri V."/>
            <person name="Nash W.E."/>
            <person name="Mardis E.R."/>
            <person name="Wilson R.K."/>
        </authorList>
    </citation>
    <scope>NUCLEOTIDE SEQUENCE [LARGE SCALE GENOMIC DNA]</scope>
    <source>
        <strain evidence="1 2">ATCC 25827</strain>
    </source>
</reference>
<proteinExistence type="predicted"/>
<organism evidence="1 2">
    <name type="scientific">Providencia stuartii ATCC 25827</name>
    <dbReference type="NCBI Taxonomy" id="471874"/>
    <lineage>
        <taxon>Bacteria</taxon>
        <taxon>Pseudomonadati</taxon>
        <taxon>Pseudomonadota</taxon>
        <taxon>Gammaproteobacteria</taxon>
        <taxon>Enterobacterales</taxon>
        <taxon>Morganellaceae</taxon>
        <taxon>Providencia</taxon>
    </lineage>
</organism>
<name>A0AA86YML1_PROST</name>
<accession>A0AA86YML1</accession>
<dbReference type="EMBL" id="ABJD02000101">
    <property type="protein sequence ID" value="EDU59720.1"/>
    <property type="molecule type" value="Genomic_DNA"/>
</dbReference>
<evidence type="ECO:0000313" key="2">
    <source>
        <dbReference type="Proteomes" id="UP000004506"/>
    </source>
</evidence>